<evidence type="ECO:0000313" key="1">
    <source>
        <dbReference type="EMBL" id="MBX33130.1"/>
    </source>
</evidence>
<dbReference type="AlphaFoldDB" id="A0A2P2MSE9"/>
<dbReference type="EMBL" id="GGEC01052646">
    <property type="protein sequence ID" value="MBX33130.1"/>
    <property type="molecule type" value="Transcribed_RNA"/>
</dbReference>
<proteinExistence type="predicted"/>
<name>A0A2P2MSE9_RHIMU</name>
<reference evidence="1" key="1">
    <citation type="submission" date="2018-02" db="EMBL/GenBank/DDBJ databases">
        <title>Rhizophora mucronata_Transcriptome.</title>
        <authorList>
            <person name="Meera S.P."/>
            <person name="Sreeshan A."/>
            <person name="Augustine A."/>
        </authorList>
    </citation>
    <scope>NUCLEOTIDE SEQUENCE</scope>
    <source>
        <tissue evidence="1">Leaf</tissue>
    </source>
</reference>
<accession>A0A2P2MSE9</accession>
<sequence>MTPKITIYKQHKNCCSVAIKNQYTVSDIYYQLFIQYNSPNRTAAIFNCLSGYLGKNLYSSNKLAIMHSNIDCSLPIITGDQ</sequence>
<protein>
    <submittedName>
        <fullName evidence="1">Uncharacterized protein</fullName>
    </submittedName>
</protein>
<organism evidence="1">
    <name type="scientific">Rhizophora mucronata</name>
    <name type="common">Asiatic mangrove</name>
    <dbReference type="NCBI Taxonomy" id="61149"/>
    <lineage>
        <taxon>Eukaryota</taxon>
        <taxon>Viridiplantae</taxon>
        <taxon>Streptophyta</taxon>
        <taxon>Embryophyta</taxon>
        <taxon>Tracheophyta</taxon>
        <taxon>Spermatophyta</taxon>
        <taxon>Magnoliopsida</taxon>
        <taxon>eudicotyledons</taxon>
        <taxon>Gunneridae</taxon>
        <taxon>Pentapetalae</taxon>
        <taxon>rosids</taxon>
        <taxon>fabids</taxon>
        <taxon>Malpighiales</taxon>
        <taxon>Rhizophoraceae</taxon>
        <taxon>Rhizophora</taxon>
    </lineage>
</organism>